<dbReference type="Proteomes" id="UP001291623">
    <property type="component" value="Unassembled WGS sequence"/>
</dbReference>
<evidence type="ECO:0000313" key="2">
    <source>
        <dbReference type="Proteomes" id="UP001291623"/>
    </source>
</evidence>
<reference evidence="1" key="1">
    <citation type="submission" date="2023-12" db="EMBL/GenBank/DDBJ databases">
        <title>Genome assembly of Anisodus tanguticus.</title>
        <authorList>
            <person name="Wang Y.-J."/>
        </authorList>
    </citation>
    <scope>NUCLEOTIDE SEQUENCE</scope>
    <source>
        <strain evidence="1">KB-2021</strain>
        <tissue evidence="1">Leaf</tissue>
    </source>
</reference>
<dbReference type="AlphaFoldDB" id="A0AAE1QTN6"/>
<protein>
    <submittedName>
        <fullName evidence="1">Uncharacterized protein</fullName>
    </submittedName>
</protein>
<dbReference type="InterPro" id="IPR036457">
    <property type="entry name" value="PPM-type-like_dom_sf"/>
</dbReference>
<dbReference type="Gene3D" id="3.60.40.10">
    <property type="entry name" value="PPM-type phosphatase domain"/>
    <property type="match status" value="1"/>
</dbReference>
<name>A0AAE1QTN6_9SOLA</name>
<comment type="caution">
    <text evidence="1">The sequence shown here is derived from an EMBL/GenBank/DDBJ whole genome shotgun (WGS) entry which is preliminary data.</text>
</comment>
<dbReference type="EMBL" id="JAVYJV010000024">
    <property type="protein sequence ID" value="KAK4338082.1"/>
    <property type="molecule type" value="Genomic_DNA"/>
</dbReference>
<organism evidence="1 2">
    <name type="scientific">Anisodus tanguticus</name>
    <dbReference type="NCBI Taxonomy" id="243964"/>
    <lineage>
        <taxon>Eukaryota</taxon>
        <taxon>Viridiplantae</taxon>
        <taxon>Streptophyta</taxon>
        <taxon>Embryophyta</taxon>
        <taxon>Tracheophyta</taxon>
        <taxon>Spermatophyta</taxon>
        <taxon>Magnoliopsida</taxon>
        <taxon>eudicotyledons</taxon>
        <taxon>Gunneridae</taxon>
        <taxon>Pentapetalae</taxon>
        <taxon>asterids</taxon>
        <taxon>lamiids</taxon>
        <taxon>Solanales</taxon>
        <taxon>Solanaceae</taxon>
        <taxon>Solanoideae</taxon>
        <taxon>Hyoscyameae</taxon>
        <taxon>Anisodus</taxon>
    </lineage>
</organism>
<accession>A0AAE1QTN6</accession>
<keyword evidence="2" id="KW-1185">Reference proteome</keyword>
<evidence type="ECO:0000313" key="1">
    <source>
        <dbReference type="EMBL" id="KAK4338082.1"/>
    </source>
</evidence>
<proteinExistence type="predicted"/>
<gene>
    <name evidence="1" type="ORF">RND71_042569</name>
</gene>
<dbReference type="SUPFAM" id="SSF81606">
    <property type="entry name" value="PP2C-like"/>
    <property type="match status" value="1"/>
</dbReference>
<sequence length="116" mass="13258">MHLVRNKRGSKKQTSFEEVQVKKILNNVKYGLSSMQGWRATMEDAHAAIPDLDASMMVMEMMRGQRGWRELAALGDKLNKFTGMIEGIIWSPKNGDGNNHVDDWAFEYLLCLRILS</sequence>